<sequence length="146" mass="16612">MKKILLIAVGLFIIIQLIPYGRDHTNPPVIAQVKWDSPKTKALFDRACADCHSNETKWPWYSNIAPISWSIYYHVAEGREHFNVSMWGVQKKNKGDEAAEEVEEGEMPLASYLIAHPEARLTKEEKQALIAGLKNTFGSEKDKDEE</sequence>
<name>A0A7M1B3Y8_9BACT</name>
<evidence type="ECO:0000256" key="1">
    <source>
        <dbReference type="ARBA" id="ARBA00022617"/>
    </source>
</evidence>
<dbReference type="Proteomes" id="UP000593719">
    <property type="component" value="Chromosome"/>
</dbReference>
<dbReference type="SMART" id="SM01235">
    <property type="entry name" value="Haem_bd"/>
    <property type="match status" value="1"/>
</dbReference>
<evidence type="ECO:0000256" key="2">
    <source>
        <dbReference type="ARBA" id="ARBA00022723"/>
    </source>
</evidence>
<feature type="domain" description="Cytochrome c" evidence="5">
    <location>
        <begin position="35"/>
        <end position="137"/>
    </location>
</feature>
<evidence type="ECO:0000313" key="7">
    <source>
        <dbReference type="Proteomes" id="UP000593719"/>
    </source>
</evidence>
<dbReference type="EMBL" id="CP041235">
    <property type="protein sequence ID" value="QOP43418.1"/>
    <property type="molecule type" value="Genomic_DNA"/>
</dbReference>
<dbReference type="PROSITE" id="PS51007">
    <property type="entry name" value="CYTC"/>
    <property type="match status" value="1"/>
</dbReference>
<protein>
    <submittedName>
        <fullName evidence="6">Cytochrome C</fullName>
    </submittedName>
</protein>
<evidence type="ECO:0000259" key="5">
    <source>
        <dbReference type="PROSITE" id="PS51007"/>
    </source>
</evidence>
<dbReference type="GO" id="GO:0009055">
    <property type="term" value="F:electron transfer activity"/>
    <property type="evidence" value="ECO:0007669"/>
    <property type="project" value="InterPro"/>
</dbReference>
<keyword evidence="2 4" id="KW-0479">Metal-binding</keyword>
<keyword evidence="1 4" id="KW-0349">Heme</keyword>
<dbReference type="InterPro" id="IPR025992">
    <property type="entry name" value="Haem-bd"/>
</dbReference>
<dbReference type="InterPro" id="IPR036909">
    <property type="entry name" value="Cyt_c-like_dom_sf"/>
</dbReference>
<dbReference type="GO" id="GO:0046872">
    <property type="term" value="F:metal ion binding"/>
    <property type="evidence" value="ECO:0007669"/>
    <property type="project" value="UniProtKB-KW"/>
</dbReference>
<dbReference type="AlphaFoldDB" id="A0A7M1B3Y8"/>
<proteinExistence type="predicted"/>
<accession>A0A7M1B3Y8</accession>
<evidence type="ECO:0000313" key="6">
    <source>
        <dbReference type="EMBL" id="QOP43418.1"/>
    </source>
</evidence>
<dbReference type="SUPFAM" id="SSF46626">
    <property type="entry name" value="Cytochrome c"/>
    <property type="match status" value="1"/>
</dbReference>
<keyword evidence="3 4" id="KW-0408">Iron</keyword>
<keyword evidence="7" id="KW-1185">Reference proteome</keyword>
<dbReference type="RefSeq" id="WP_193151705.1">
    <property type="nucleotide sequence ID" value="NZ_CP041235.1"/>
</dbReference>
<dbReference type="KEGG" id="ssei:FJR45_05395"/>
<dbReference type="InterPro" id="IPR009056">
    <property type="entry name" value="Cyt_c-like_dom"/>
</dbReference>
<gene>
    <name evidence="6" type="ORF">FJR45_05395</name>
</gene>
<evidence type="ECO:0000256" key="3">
    <source>
        <dbReference type="ARBA" id="ARBA00023004"/>
    </source>
</evidence>
<dbReference type="GO" id="GO:0020037">
    <property type="term" value="F:heme binding"/>
    <property type="evidence" value="ECO:0007669"/>
    <property type="project" value="InterPro"/>
</dbReference>
<dbReference type="Pfam" id="PF14376">
    <property type="entry name" value="Haem_bd"/>
    <property type="match status" value="1"/>
</dbReference>
<evidence type="ECO:0000256" key="4">
    <source>
        <dbReference type="PROSITE-ProRule" id="PRU00433"/>
    </source>
</evidence>
<organism evidence="6 7">
    <name type="scientific">Sulfurimonas sediminis</name>
    <dbReference type="NCBI Taxonomy" id="2590020"/>
    <lineage>
        <taxon>Bacteria</taxon>
        <taxon>Pseudomonadati</taxon>
        <taxon>Campylobacterota</taxon>
        <taxon>Epsilonproteobacteria</taxon>
        <taxon>Campylobacterales</taxon>
        <taxon>Sulfurimonadaceae</taxon>
        <taxon>Sulfurimonas</taxon>
    </lineage>
</organism>
<reference evidence="6 7" key="1">
    <citation type="submission" date="2019-06" db="EMBL/GenBank/DDBJ databases">
        <title>Sulfurimonas gotlandica sp. nov., a chemoautotrophic and psychrotolerant epsilonproteobacterium isolated from a pelagic redoxcline, and an emended description of the genus Sulfurimonas.</title>
        <authorList>
            <person name="Wang S."/>
            <person name="Jiang L."/>
            <person name="Shao Z."/>
        </authorList>
    </citation>
    <scope>NUCLEOTIDE SEQUENCE [LARGE SCALE GENOMIC DNA]</scope>
    <source>
        <strain evidence="6 7">S2-6</strain>
    </source>
</reference>